<dbReference type="EMBL" id="VBTY01000074">
    <property type="protein sequence ID" value="MDG3494989.1"/>
    <property type="molecule type" value="Genomic_DNA"/>
</dbReference>
<reference evidence="1" key="1">
    <citation type="submission" date="2019-05" db="EMBL/GenBank/DDBJ databases">
        <title>Whole genome sequencing of Pseudanabaena catenata USMAC16.</title>
        <authorList>
            <person name="Khan Z."/>
            <person name="Omar W.M."/>
            <person name="Convey P."/>
            <person name="Merican F."/>
            <person name="Najimudin N."/>
        </authorList>
    </citation>
    <scope>NUCLEOTIDE SEQUENCE</scope>
    <source>
        <strain evidence="1">USMAC16</strain>
    </source>
</reference>
<dbReference type="AlphaFoldDB" id="A0A9X4M8R2"/>
<organism evidence="1 2">
    <name type="scientific">Pseudanabaena catenata USMAC16</name>
    <dbReference type="NCBI Taxonomy" id="1855837"/>
    <lineage>
        <taxon>Bacteria</taxon>
        <taxon>Bacillati</taxon>
        <taxon>Cyanobacteriota</taxon>
        <taxon>Cyanophyceae</taxon>
        <taxon>Pseudanabaenales</taxon>
        <taxon>Pseudanabaenaceae</taxon>
        <taxon>Pseudanabaena</taxon>
    </lineage>
</organism>
<name>A0A9X4M8R2_9CYAN</name>
<dbReference type="Proteomes" id="UP001152872">
    <property type="component" value="Unassembled WGS sequence"/>
</dbReference>
<keyword evidence="2" id="KW-1185">Reference proteome</keyword>
<proteinExistence type="predicted"/>
<comment type="caution">
    <text evidence="1">The sequence shown here is derived from an EMBL/GenBank/DDBJ whole genome shotgun (WGS) entry which is preliminary data.</text>
</comment>
<accession>A0A9X4M8R2</accession>
<protein>
    <submittedName>
        <fullName evidence="1">Uncharacterized protein</fullName>
    </submittedName>
</protein>
<dbReference type="RefSeq" id="WP_009627093.1">
    <property type="nucleotide sequence ID" value="NZ_VBTY01000074.1"/>
</dbReference>
<evidence type="ECO:0000313" key="1">
    <source>
        <dbReference type="EMBL" id="MDG3494989.1"/>
    </source>
</evidence>
<evidence type="ECO:0000313" key="2">
    <source>
        <dbReference type="Proteomes" id="UP001152872"/>
    </source>
</evidence>
<gene>
    <name evidence="1" type="ORF">FEV09_10515</name>
</gene>
<sequence>MTLQLKHRQTVYITDPHFKQYKCGEFTGYLTENPTYQIAYVEVFDKSSRKQGHLETICVNAEYLSTVPPINLNF</sequence>